<comment type="caution">
    <text evidence="1">The sequence shown here is derived from an EMBL/GenBank/DDBJ whole genome shotgun (WGS) entry which is preliminary data.</text>
</comment>
<protein>
    <submittedName>
        <fullName evidence="1">Uncharacterized protein</fullName>
    </submittedName>
</protein>
<reference evidence="1" key="1">
    <citation type="journal article" date="2015" name="Nature">
        <title>Complex archaea that bridge the gap between prokaryotes and eukaryotes.</title>
        <authorList>
            <person name="Spang A."/>
            <person name="Saw J.H."/>
            <person name="Jorgensen S.L."/>
            <person name="Zaremba-Niedzwiedzka K."/>
            <person name="Martijn J."/>
            <person name="Lind A.E."/>
            <person name="van Eijk R."/>
            <person name="Schleper C."/>
            <person name="Guy L."/>
            <person name="Ettema T.J."/>
        </authorList>
    </citation>
    <scope>NUCLEOTIDE SEQUENCE</scope>
</reference>
<proteinExistence type="predicted"/>
<evidence type="ECO:0000313" key="1">
    <source>
        <dbReference type="EMBL" id="KKM66530.1"/>
    </source>
</evidence>
<accession>A0A0F9LQ82</accession>
<gene>
    <name evidence="1" type="ORF">LCGC14_1480270</name>
</gene>
<dbReference type="AlphaFoldDB" id="A0A0F9LQ82"/>
<name>A0A0F9LQ82_9ZZZZ</name>
<organism evidence="1">
    <name type="scientific">marine sediment metagenome</name>
    <dbReference type="NCBI Taxonomy" id="412755"/>
    <lineage>
        <taxon>unclassified sequences</taxon>
        <taxon>metagenomes</taxon>
        <taxon>ecological metagenomes</taxon>
    </lineage>
</organism>
<dbReference type="EMBL" id="LAZR01010513">
    <property type="protein sequence ID" value="KKM66530.1"/>
    <property type="molecule type" value="Genomic_DNA"/>
</dbReference>
<sequence length="58" mass="6796">MLIDKSIKELNEFKELLKDLLIPGKWLGDTTYLEGLLRNTEYAIKVREEMHTSGFKII</sequence>